<keyword evidence="2" id="KW-1185">Reference proteome</keyword>
<sequence length="114" mass="12899">MILSHAVHCGHGMMALHPVVIHHVVLSVPLHRRRVTRRTHCMIIVVWLGTAGENHGRQCKCGAKGSFLCQRDIHDPNPVRCAVAIKHHSIVDELQQHKMLMSCIALKAMQFHRL</sequence>
<evidence type="ECO:0008006" key="3">
    <source>
        <dbReference type="Google" id="ProtNLM"/>
    </source>
</evidence>
<accession>A0ABV7ZYV5</accession>
<dbReference type="EMBL" id="JBHRYR010000002">
    <property type="protein sequence ID" value="MFC3852352.1"/>
    <property type="molecule type" value="Genomic_DNA"/>
</dbReference>
<evidence type="ECO:0000313" key="2">
    <source>
        <dbReference type="Proteomes" id="UP001595617"/>
    </source>
</evidence>
<protein>
    <recommendedName>
        <fullName evidence="3">Secreted protein</fullName>
    </recommendedName>
</protein>
<name>A0ABV7ZYV5_9GAMM</name>
<proteinExistence type="predicted"/>
<gene>
    <name evidence="1" type="ORF">ACFOOG_05840</name>
</gene>
<evidence type="ECO:0000313" key="1">
    <source>
        <dbReference type="EMBL" id="MFC3852352.1"/>
    </source>
</evidence>
<comment type="caution">
    <text evidence="1">The sequence shown here is derived from an EMBL/GenBank/DDBJ whole genome shotgun (WGS) entry which is preliminary data.</text>
</comment>
<organism evidence="1 2">
    <name type="scientific">Saccharospirillum mangrovi</name>
    <dbReference type="NCBI Taxonomy" id="2161747"/>
    <lineage>
        <taxon>Bacteria</taxon>
        <taxon>Pseudomonadati</taxon>
        <taxon>Pseudomonadota</taxon>
        <taxon>Gammaproteobacteria</taxon>
        <taxon>Oceanospirillales</taxon>
        <taxon>Saccharospirillaceae</taxon>
        <taxon>Saccharospirillum</taxon>
    </lineage>
</organism>
<dbReference type="Proteomes" id="UP001595617">
    <property type="component" value="Unassembled WGS sequence"/>
</dbReference>
<reference evidence="2" key="1">
    <citation type="journal article" date="2019" name="Int. J. Syst. Evol. Microbiol.">
        <title>The Global Catalogue of Microorganisms (GCM) 10K type strain sequencing project: providing services to taxonomists for standard genome sequencing and annotation.</title>
        <authorList>
            <consortium name="The Broad Institute Genomics Platform"/>
            <consortium name="The Broad Institute Genome Sequencing Center for Infectious Disease"/>
            <person name="Wu L."/>
            <person name="Ma J."/>
        </authorList>
    </citation>
    <scope>NUCLEOTIDE SEQUENCE [LARGE SCALE GENOMIC DNA]</scope>
    <source>
        <strain evidence="2">IBRC 10765</strain>
    </source>
</reference>
<dbReference type="RefSeq" id="WP_380694401.1">
    <property type="nucleotide sequence ID" value="NZ_JBHRYR010000002.1"/>
</dbReference>